<dbReference type="GO" id="GO:0003755">
    <property type="term" value="F:peptidyl-prolyl cis-trans isomerase activity"/>
    <property type="evidence" value="ECO:0007669"/>
    <property type="project" value="UniProtKB-EC"/>
</dbReference>
<dbReference type="PROSITE" id="PS50198">
    <property type="entry name" value="PPIC_PPIASE_2"/>
    <property type="match status" value="1"/>
</dbReference>
<reference evidence="5 6" key="1">
    <citation type="journal article" date="2022" name="Nat. Microbiol.">
        <title>The microbiome of a bacterivorous marine choanoflagellate contains a resource-demanding obligate bacterial associate.</title>
        <authorList>
            <person name="Needham D.M."/>
            <person name="Poirier C."/>
            <person name="Bachy C."/>
            <person name="George E.E."/>
            <person name="Wilken S."/>
            <person name="Yung C.C.M."/>
            <person name="Limardo A.J."/>
            <person name="Morando M."/>
            <person name="Sudek L."/>
            <person name="Malmstrom R.R."/>
            <person name="Keeling P.J."/>
            <person name="Santoro A.E."/>
            <person name="Worden A.Z."/>
        </authorList>
    </citation>
    <scope>NUCLEOTIDE SEQUENCE [LARGE SCALE GENOMIC DNA]</scope>
    <source>
        <strain evidence="5 6">Comchoano-2</strain>
    </source>
</reference>
<dbReference type="Gene3D" id="1.10.4030.10">
    <property type="entry name" value="Porin chaperone SurA, peptide-binding domain"/>
    <property type="match status" value="1"/>
</dbReference>
<dbReference type="InterPro" id="IPR040619">
    <property type="entry name" value="Cas9_alpha-helical_lobe"/>
</dbReference>
<dbReference type="InterPro" id="IPR000297">
    <property type="entry name" value="PPIase_PpiC"/>
</dbReference>
<keyword evidence="2" id="KW-0697">Rotamase</keyword>
<dbReference type="EC" id="5.2.1.8" evidence="5"/>
<evidence type="ECO:0000256" key="1">
    <source>
        <dbReference type="ARBA" id="ARBA00022729"/>
    </source>
</evidence>
<dbReference type="InterPro" id="IPR050280">
    <property type="entry name" value="OMP_Chaperone_SurA"/>
</dbReference>
<feature type="domain" description="PpiC" evidence="4">
    <location>
        <begin position="135"/>
        <end position="245"/>
    </location>
</feature>
<feature type="chain" id="PRO_5045052543" evidence="3">
    <location>
        <begin position="19"/>
        <end position="286"/>
    </location>
</feature>
<dbReference type="Pfam" id="PF18470">
    <property type="entry name" value="Cas9_a"/>
    <property type="match status" value="1"/>
</dbReference>
<organism evidence="5 6">
    <name type="scientific">Candidatus Synchoanobacter obligatus</name>
    <dbReference type="NCBI Taxonomy" id="2919597"/>
    <lineage>
        <taxon>Bacteria</taxon>
        <taxon>Pseudomonadati</taxon>
        <taxon>Pseudomonadota</taxon>
        <taxon>Gammaproteobacteria</taxon>
        <taxon>Candidatus Comchoanobacterales</taxon>
        <taxon>Candidatus Comchoanobacteraceae</taxon>
        <taxon>Candidatus Synchoanobacter</taxon>
    </lineage>
</organism>
<dbReference type="EMBL" id="JAKUDN010000002">
    <property type="protein sequence ID" value="MCP8352070.1"/>
    <property type="molecule type" value="Genomic_DNA"/>
</dbReference>
<dbReference type="Gene3D" id="3.10.50.40">
    <property type="match status" value="1"/>
</dbReference>
<dbReference type="InterPro" id="IPR027304">
    <property type="entry name" value="Trigger_fact/SurA_dom_sf"/>
</dbReference>
<gene>
    <name evidence="5" type="ORF">MKS91_02055</name>
</gene>
<dbReference type="SUPFAM" id="SSF109998">
    <property type="entry name" value="Triger factor/SurA peptide-binding domain-like"/>
    <property type="match status" value="1"/>
</dbReference>
<keyword evidence="1 3" id="KW-0732">Signal</keyword>
<dbReference type="PANTHER" id="PTHR47637">
    <property type="entry name" value="CHAPERONE SURA"/>
    <property type="match status" value="1"/>
</dbReference>
<feature type="signal peptide" evidence="3">
    <location>
        <begin position="1"/>
        <end position="18"/>
    </location>
</feature>
<protein>
    <submittedName>
        <fullName evidence="5">Peptidylprolyl isomerase</fullName>
        <ecNumber evidence="5">5.2.1.8</ecNumber>
    </submittedName>
</protein>
<evidence type="ECO:0000313" key="5">
    <source>
        <dbReference type="EMBL" id="MCP8352070.1"/>
    </source>
</evidence>
<proteinExistence type="predicted"/>
<comment type="caution">
    <text evidence="5">The sequence shown here is derived from an EMBL/GenBank/DDBJ whole genome shotgun (WGS) entry which is preliminary data.</text>
</comment>
<evidence type="ECO:0000259" key="4">
    <source>
        <dbReference type="PROSITE" id="PS50198"/>
    </source>
</evidence>
<name>A0ABT1L4G8_9GAMM</name>
<evidence type="ECO:0000256" key="3">
    <source>
        <dbReference type="SAM" id="SignalP"/>
    </source>
</evidence>
<sequence>MKKLLMMFLSIFSCFSIALSDKIAIVANGDIITETELKDAVDNYAIVFGDSAYTADPAFQKHVSRLMALNVLLKDFARRNNIELTAEEELSSIKHMVAQKNKSLDEWPEVAAELGVDADWLKSYVLVTALQQKIASIVVMPNISVSEDEIAHAKSQYMLDNTIYKLKSWTVGFDEAVDEQSVLALKHQWAETGKDPEVGQVHDIPWRKAGELPEIFLKAIEDVAPGNLVGPIQSEYGIHLIWFEGQTDPEMPAEQSIQGPIVHQKYQIELEKWFEQLEAHSVVIYK</sequence>
<accession>A0ABT1L4G8</accession>
<dbReference type="InterPro" id="IPR046357">
    <property type="entry name" value="PPIase_dom_sf"/>
</dbReference>
<dbReference type="RefSeq" id="WP_258569180.1">
    <property type="nucleotide sequence ID" value="NZ_JAKUDN010000002.1"/>
</dbReference>
<evidence type="ECO:0000256" key="2">
    <source>
        <dbReference type="PROSITE-ProRule" id="PRU00278"/>
    </source>
</evidence>
<dbReference type="SUPFAM" id="SSF54534">
    <property type="entry name" value="FKBP-like"/>
    <property type="match status" value="1"/>
</dbReference>
<keyword evidence="6" id="KW-1185">Reference proteome</keyword>
<dbReference type="Proteomes" id="UP001320768">
    <property type="component" value="Unassembled WGS sequence"/>
</dbReference>
<keyword evidence="2 5" id="KW-0413">Isomerase</keyword>
<evidence type="ECO:0000313" key="6">
    <source>
        <dbReference type="Proteomes" id="UP001320768"/>
    </source>
</evidence>
<dbReference type="PANTHER" id="PTHR47637:SF1">
    <property type="entry name" value="CHAPERONE SURA"/>
    <property type="match status" value="1"/>
</dbReference>